<reference evidence="1" key="1">
    <citation type="submission" date="2025-08" db="UniProtKB">
        <authorList>
            <consortium name="RefSeq"/>
        </authorList>
    </citation>
    <scope>IDENTIFICATION</scope>
</reference>
<sequence length="159" mass="18032">MAAANISALQLKKGVKKHEPMFQAILCIEDMLLPAPVIELLLIDFLRHVIKEGRIKMDQQKIQAITYWPPPNDIHALGAFLGLCNFYWRFMKNYSIFVVPLRELFKKVMPWDWGPMGGEAFNVLKTAMSSSAVLASDSSYKQMPSTLPLPESCYKKGIL</sequence>
<dbReference type="InterPro" id="IPR043128">
    <property type="entry name" value="Rev_trsase/Diguanyl_cyclase"/>
</dbReference>
<dbReference type="InterPro" id="IPR051320">
    <property type="entry name" value="Viral_Replic_Matur_Polypro"/>
</dbReference>
<protein>
    <submittedName>
        <fullName evidence="1">Uncharacterized mitochondrial protein AtMg00860-like</fullName>
    </submittedName>
</protein>
<organism evidence="1">
    <name type="scientific">Nicotiana tabacum</name>
    <name type="common">Common tobacco</name>
    <dbReference type="NCBI Taxonomy" id="4097"/>
    <lineage>
        <taxon>Eukaryota</taxon>
        <taxon>Viridiplantae</taxon>
        <taxon>Streptophyta</taxon>
        <taxon>Embryophyta</taxon>
        <taxon>Tracheophyta</taxon>
        <taxon>Spermatophyta</taxon>
        <taxon>Magnoliopsida</taxon>
        <taxon>eudicotyledons</taxon>
        <taxon>Gunneridae</taxon>
        <taxon>Pentapetalae</taxon>
        <taxon>asterids</taxon>
        <taxon>lamiids</taxon>
        <taxon>Solanales</taxon>
        <taxon>Solanaceae</taxon>
        <taxon>Nicotianoideae</taxon>
        <taxon>Nicotianeae</taxon>
        <taxon>Nicotiana</taxon>
    </lineage>
</organism>
<dbReference type="PaxDb" id="4097-A0A1S3YM65"/>
<dbReference type="PANTHER" id="PTHR33064:SF37">
    <property type="entry name" value="RIBONUCLEASE H"/>
    <property type="match status" value="1"/>
</dbReference>
<proteinExistence type="predicted"/>
<dbReference type="Gene3D" id="3.30.70.270">
    <property type="match status" value="1"/>
</dbReference>
<dbReference type="STRING" id="4097.A0A1S3YM65"/>
<dbReference type="InterPro" id="IPR043502">
    <property type="entry name" value="DNA/RNA_pol_sf"/>
</dbReference>
<name>A0A1S3YM65_TOBAC</name>
<gene>
    <name evidence="1" type="primary">LOC107777561</name>
</gene>
<evidence type="ECO:0000313" key="1">
    <source>
        <dbReference type="RefSeq" id="XP_016453102.1"/>
    </source>
</evidence>
<dbReference type="AlphaFoldDB" id="A0A1S3YM65"/>
<dbReference type="SUPFAM" id="SSF56672">
    <property type="entry name" value="DNA/RNA polymerases"/>
    <property type="match status" value="1"/>
</dbReference>
<dbReference type="PANTHER" id="PTHR33064">
    <property type="entry name" value="POL PROTEIN"/>
    <property type="match status" value="1"/>
</dbReference>
<dbReference type="RefSeq" id="XP_016453102.1">
    <property type="nucleotide sequence ID" value="XM_016597616.1"/>
</dbReference>
<dbReference type="KEGG" id="nta:107777561"/>
<dbReference type="OrthoDB" id="1909920at2759"/>
<accession>A0A1S3YM65</accession>
<dbReference type="FunFam" id="3.30.70.270:FF:000063">
    <property type="entry name" value="Zinc knuckle domaincontaining protein"/>
    <property type="match status" value="1"/>
</dbReference>